<evidence type="ECO:0000259" key="4">
    <source>
        <dbReference type="Pfam" id="PF01370"/>
    </source>
</evidence>
<dbReference type="SUPFAM" id="SSF51735">
    <property type="entry name" value="NAD(P)-binding Rossmann-fold domains"/>
    <property type="match status" value="1"/>
</dbReference>
<evidence type="ECO:0000256" key="1">
    <source>
        <dbReference type="ARBA" id="ARBA00007637"/>
    </source>
</evidence>
<keyword evidence="3" id="KW-0520">NAD</keyword>
<dbReference type="Proteomes" id="UP000530928">
    <property type="component" value="Unassembled WGS sequence"/>
</dbReference>
<name>A0A7W0CD19_9ACTN</name>
<dbReference type="GO" id="GO:0016491">
    <property type="term" value="F:oxidoreductase activity"/>
    <property type="evidence" value="ECO:0007669"/>
    <property type="project" value="UniProtKB-KW"/>
</dbReference>
<comment type="similarity">
    <text evidence="1">Belongs to the NAD(P)-dependent epimerase/dehydratase family.</text>
</comment>
<evidence type="ECO:0000313" key="5">
    <source>
        <dbReference type="EMBL" id="MBA2888901.1"/>
    </source>
</evidence>
<dbReference type="AlphaFoldDB" id="A0A7W0CD19"/>
<proteinExistence type="inferred from homology"/>
<accession>A0A7W0CD19</accession>
<evidence type="ECO:0000313" key="6">
    <source>
        <dbReference type="Proteomes" id="UP000530928"/>
    </source>
</evidence>
<feature type="domain" description="NAD-dependent epimerase/dehydratase" evidence="4">
    <location>
        <begin position="3"/>
        <end position="165"/>
    </location>
</feature>
<evidence type="ECO:0000256" key="3">
    <source>
        <dbReference type="ARBA" id="ARBA00023027"/>
    </source>
</evidence>
<dbReference type="PANTHER" id="PTHR43103:SF5">
    <property type="entry name" value="4-EPIMERASE, PUTATIVE (AFU_ORTHOLOGUE AFUA_7G00360)-RELATED"/>
    <property type="match status" value="1"/>
</dbReference>
<dbReference type="CDD" id="cd08946">
    <property type="entry name" value="SDR_e"/>
    <property type="match status" value="1"/>
</dbReference>
<dbReference type="RefSeq" id="WP_220133132.1">
    <property type="nucleotide sequence ID" value="NZ_BAABAM010000001.1"/>
</dbReference>
<dbReference type="InterPro" id="IPR001509">
    <property type="entry name" value="Epimerase_deHydtase"/>
</dbReference>
<dbReference type="PANTHER" id="PTHR43103">
    <property type="entry name" value="NUCLEOSIDE-DIPHOSPHATE-SUGAR EPIMERASE"/>
    <property type="match status" value="1"/>
</dbReference>
<dbReference type="InterPro" id="IPR036291">
    <property type="entry name" value="NAD(P)-bd_dom_sf"/>
</dbReference>
<gene>
    <name evidence="5" type="ORF">HNR30_000236</name>
</gene>
<evidence type="ECO:0000256" key="2">
    <source>
        <dbReference type="ARBA" id="ARBA00023002"/>
    </source>
</evidence>
<keyword evidence="6" id="KW-1185">Reference proteome</keyword>
<dbReference type="Pfam" id="PF01370">
    <property type="entry name" value="Epimerase"/>
    <property type="match status" value="1"/>
</dbReference>
<reference evidence="5 6" key="1">
    <citation type="submission" date="2020-07" db="EMBL/GenBank/DDBJ databases">
        <title>Genomic Encyclopedia of Type Strains, Phase IV (KMG-IV): sequencing the most valuable type-strain genomes for metagenomic binning, comparative biology and taxonomic classification.</title>
        <authorList>
            <person name="Goeker M."/>
        </authorList>
    </citation>
    <scope>NUCLEOTIDE SEQUENCE [LARGE SCALE GENOMIC DNA]</scope>
    <source>
        <strain evidence="5 6">DSM 45533</strain>
    </source>
</reference>
<keyword evidence="2" id="KW-0560">Oxidoreductase</keyword>
<comment type="caution">
    <text evidence="5">The sequence shown here is derived from an EMBL/GenBank/DDBJ whole genome shotgun (WGS) entry which is preliminary data.</text>
</comment>
<dbReference type="Gene3D" id="3.40.50.720">
    <property type="entry name" value="NAD(P)-binding Rossmann-like Domain"/>
    <property type="match status" value="1"/>
</dbReference>
<sequence length="264" mass="28724">MRILVTGAAGKLGILLRPLLARPGRTLRLTDLVPVEPGEREEFVQADLADPEAMAAVTKGVDAIVHLGGQSREHPWDDIVRANITGSQILMEAARAEGIRHLVLLGSHHAAGFHTRPADGGELPDYAFPRPDTFYGVSKVVLEALASLYFDRFGINSTVIRLGTCNHASGDTRGLATWMSPRDLAALIEAGLVAQGFHVVWGVSDNDRRWWSLDAARALGWESRDDSEEHATPLIEKYGEPDLSEPLHDRAGGAFTLKELGGKW</sequence>
<organism evidence="5 6">
    <name type="scientific">Nonomuraea soli</name>
    <dbReference type="NCBI Taxonomy" id="1032476"/>
    <lineage>
        <taxon>Bacteria</taxon>
        <taxon>Bacillati</taxon>
        <taxon>Actinomycetota</taxon>
        <taxon>Actinomycetes</taxon>
        <taxon>Streptosporangiales</taxon>
        <taxon>Streptosporangiaceae</taxon>
        <taxon>Nonomuraea</taxon>
    </lineage>
</organism>
<dbReference type="EMBL" id="JACDUR010000001">
    <property type="protein sequence ID" value="MBA2888901.1"/>
    <property type="molecule type" value="Genomic_DNA"/>
</dbReference>
<protein>
    <submittedName>
        <fullName evidence="5">Nucleoside-diphosphate-sugar epimerase</fullName>
    </submittedName>
</protein>